<keyword evidence="2" id="KW-0812">Transmembrane</keyword>
<evidence type="ECO:0000256" key="5">
    <source>
        <dbReference type="RuleBase" id="RU363076"/>
    </source>
</evidence>
<feature type="region of interest" description="Disordered" evidence="6">
    <location>
        <begin position="46"/>
        <end position="84"/>
    </location>
</feature>
<reference evidence="7" key="1">
    <citation type="submission" date="2015-08" db="EMBL/GenBank/DDBJ databases">
        <authorList>
            <person name="Babu N.S."/>
            <person name="Beckwith C.J."/>
            <person name="Beseler K.G."/>
            <person name="Brison A."/>
            <person name="Carone J.V."/>
            <person name="Caskin T.P."/>
            <person name="Diamond M."/>
            <person name="Durham M.E."/>
            <person name="Foxe J.M."/>
            <person name="Go M."/>
            <person name="Henderson B.A."/>
            <person name="Jones I.B."/>
            <person name="McGettigan J.A."/>
            <person name="Micheletti S.J."/>
            <person name="Nasrallah M.E."/>
            <person name="Ortiz D."/>
            <person name="Piller C.R."/>
            <person name="Privatt S.R."/>
            <person name="Schneider S.L."/>
            <person name="Sharp S."/>
            <person name="Smith T.C."/>
            <person name="Stanton J.D."/>
            <person name="Ullery H.E."/>
            <person name="Wilson R.J."/>
            <person name="Serrano M.G."/>
            <person name="Buck G."/>
            <person name="Lee V."/>
            <person name="Wang Y."/>
            <person name="Carvalho R."/>
            <person name="Voegtly L."/>
            <person name="Shi R."/>
            <person name="Duckworth R."/>
            <person name="Johnson A."/>
            <person name="Loviza R."/>
            <person name="Walstead R."/>
            <person name="Shah Z."/>
            <person name="Kiflezghi M."/>
            <person name="Wade K."/>
            <person name="Ball S.L."/>
            <person name="Bradley K.W."/>
            <person name="Asai D.J."/>
            <person name="Bowman C.A."/>
            <person name="Russell D.A."/>
            <person name="Pope W.H."/>
            <person name="Jacobs-Sera D."/>
            <person name="Hendrix R.W."/>
            <person name="Hatfull G.F."/>
        </authorList>
    </citation>
    <scope>NUCLEOTIDE SEQUENCE</scope>
</reference>
<comment type="subcellular location">
    <subcellularLocation>
        <location evidence="1">Membrane</location>
    </subcellularLocation>
    <subcellularLocation>
        <location evidence="5">Mitochondrion inner membrane</location>
        <topology evidence="5">Multi-pass membrane protein</topology>
    </subcellularLocation>
</comment>
<evidence type="ECO:0000313" key="7">
    <source>
        <dbReference type="EMBL" id="JAT71563.1"/>
    </source>
</evidence>
<evidence type="ECO:0000256" key="3">
    <source>
        <dbReference type="ARBA" id="ARBA00022989"/>
    </source>
</evidence>
<dbReference type="GO" id="GO:0005743">
    <property type="term" value="C:mitochondrial inner membrane"/>
    <property type="evidence" value="ECO:0007669"/>
    <property type="project" value="UniProtKB-SubCell"/>
</dbReference>
<keyword evidence="5" id="KW-0999">Mitochondrion inner membrane</keyword>
<comment type="similarity">
    <text evidence="5">Belongs to the SURF1 family.</text>
</comment>
<dbReference type="InterPro" id="IPR002994">
    <property type="entry name" value="Surf1/Shy1"/>
</dbReference>
<dbReference type="InterPro" id="IPR045214">
    <property type="entry name" value="Surf1/Surf4"/>
</dbReference>
<organism evidence="7">
    <name type="scientific">Auxenochlorella protothecoides</name>
    <name type="common">Green microalga</name>
    <name type="synonym">Chlorella protothecoides</name>
    <dbReference type="NCBI Taxonomy" id="3075"/>
    <lineage>
        <taxon>Eukaryota</taxon>
        <taxon>Viridiplantae</taxon>
        <taxon>Chlorophyta</taxon>
        <taxon>core chlorophytes</taxon>
        <taxon>Trebouxiophyceae</taxon>
        <taxon>Chlorellales</taxon>
        <taxon>Chlorellaceae</taxon>
        <taxon>Auxenochlorella</taxon>
    </lineage>
</organism>
<proteinExistence type="inferred from homology"/>
<accession>A0A1D1ZXY8</accession>
<dbReference type="CDD" id="cd06662">
    <property type="entry name" value="SURF1"/>
    <property type="match status" value="1"/>
</dbReference>
<evidence type="ECO:0000256" key="1">
    <source>
        <dbReference type="ARBA" id="ARBA00004370"/>
    </source>
</evidence>
<name>A0A1D1ZXY8_AUXPR</name>
<keyword evidence="3" id="KW-1133">Transmembrane helix</keyword>
<dbReference type="Pfam" id="PF02104">
    <property type="entry name" value="SURF1"/>
    <property type="match status" value="1"/>
</dbReference>
<keyword evidence="5" id="KW-0496">Mitochondrion</keyword>
<sequence>MSFMVLRTMRLPGLAARCEQGITSGTLKAATRALEEAVAALGLRATQGTPRPPPISSRAFASQPHSVPAPRSGGVAARSGSGSRRTPWSAALLGIPSLLAAYLGNWQLERRQWKMRLLEERREQLLAEPIDLFAVDELPPEYSRVTLTGTYDHAKAAFVGPRGRPSSAGVTEQSYLVVTPLTSADGKRTALVNRGWVPLSWRTDPEERRVGEPSGQVTVVGVVRHGERAGQFVPPNDLEACTWYYVNTAELAQAAGRDADTPLVEAILAADAPTVVKPPSAMEVLGGRARSLPAVPDVVPLPKTLDELCSFSVMPRDHTNYAATWLTLSAATAALAVKAVRGTMRRA</sequence>
<comment type="function">
    <text evidence="5">Probably involved in the biogenesis of the COX complex.</text>
</comment>
<gene>
    <name evidence="7" type="ORF">g.37271</name>
</gene>
<dbReference type="PANTHER" id="PTHR23427">
    <property type="entry name" value="SURFEIT LOCUS PROTEIN"/>
    <property type="match status" value="1"/>
</dbReference>
<evidence type="ECO:0000256" key="4">
    <source>
        <dbReference type="ARBA" id="ARBA00023136"/>
    </source>
</evidence>
<dbReference type="AlphaFoldDB" id="A0A1D1ZXY8"/>
<dbReference type="PROSITE" id="PS50895">
    <property type="entry name" value="SURF1"/>
    <property type="match status" value="1"/>
</dbReference>
<dbReference type="EMBL" id="GDKF01007059">
    <property type="protein sequence ID" value="JAT71563.1"/>
    <property type="molecule type" value="Transcribed_RNA"/>
</dbReference>
<protein>
    <recommendedName>
        <fullName evidence="5">SURF1-like protein</fullName>
    </recommendedName>
</protein>
<feature type="compositionally biased region" description="Low complexity" evidence="6">
    <location>
        <begin position="71"/>
        <end position="84"/>
    </location>
</feature>
<evidence type="ECO:0000256" key="6">
    <source>
        <dbReference type="SAM" id="MobiDB-lite"/>
    </source>
</evidence>
<dbReference type="PANTHER" id="PTHR23427:SF2">
    <property type="entry name" value="SURFEIT LOCUS PROTEIN 1"/>
    <property type="match status" value="1"/>
</dbReference>
<keyword evidence="4" id="KW-0472">Membrane</keyword>
<evidence type="ECO:0000256" key="2">
    <source>
        <dbReference type="ARBA" id="ARBA00022692"/>
    </source>
</evidence>